<keyword evidence="3" id="KW-1185">Reference proteome</keyword>
<comment type="caution">
    <text evidence="2">The sequence shown here is derived from an EMBL/GenBank/DDBJ whole genome shotgun (WGS) entry which is preliminary data.</text>
</comment>
<proteinExistence type="predicted"/>
<name>A0A9J6FEZ9_HAELO</name>
<dbReference type="VEuPathDB" id="VectorBase:HLOH_045184"/>
<accession>A0A9J6FEZ9</accession>
<feature type="region of interest" description="Disordered" evidence="1">
    <location>
        <begin position="1"/>
        <end position="26"/>
    </location>
</feature>
<evidence type="ECO:0000256" key="1">
    <source>
        <dbReference type="SAM" id="MobiDB-lite"/>
    </source>
</evidence>
<dbReference type="EMBL" id="JABSTR010000001">
    <property type="protein sequence ID" value="KAH9361509.1"/>
    <property type="molecule type" value="Genomic_DNA"/>
</dbReference>
<evidence type="ECO:0000313" key="3">
    <source>
        <dbReference type="Proteomes" id="UP000821853"/>
    </source>
</evidence>
<organism evidence="2 3">
    <name type="scientific">Haemaphysalis longicornis</name>
    <name type="common">Bush tick</name>
    <dbReference type="NCBI Taxonomy" id="44386"/>
    <lineage>
        <taxon>Eukaryota</taxon>
        <taxon>Metazoa</taxon>
        <taxon>Ecdysozoa</taxon>
        <taxon>Arthropoda</taxon>
        <taxon>Chelicerata</taxon>
        <taxon>Arachnida</taxon>
        <taxon>Acari</taxon>
        <taxon>Parasitiformes</taxon>
        <taxon>Ixodida</taxon>
        <taxon>Ixodoidea</taxon>
        <taxon>Ixodidae</taxon>
        <taxon>Haemaphysalinae</taxon>
        <taxon>Haemaphysalis</taxon>
    </lineage>
</organism>
<dbReference type="AlphaFoldDB" id="A0A9J6FEZ9"/>
<evidence type="ECO:0000313" key="2">
    <source>
        <dbReference type="EMBL" id="KAH9361509.1"/>
    </source>
</evidence>
<sequence length="224" mass="23529">MTTVAGDSGELRAPGAEGGINGDEASGTAGCEAKLRREDPVCTGRVVGAYVEQGPLAVKTPARARGHELEQTQPALPRVLRCPRMVESLYKIGVGKPHGIVCVYVPGKVQPAKNVDGQFFLKDLQSLEGKCDAFDIKSDLYLSQPPCGMRIPYKDGSCSGSGRSSGGGQYSSGDRVMVANGTAKNGPRLTLVQHGSLGRYGGDAGASQDVCSYHVRDHNCRCCA</sequence>
<gene>
    <name evidence="2" type="ORF">HPB48_021874</name>
</gene>
<reference evidence="2 3" key="1">
    <citation type="journal article" date="2020" name="Cell">
        <title>Large-Scale Comparative Analyses of Tick Genomes Elucidate Their Genetic Diversity and Vector Capacities.</title>
        <authorList>
            <consortium name="Tick Genome and Microbiome Consortium (TIGMIC)"/>
            <person name="Jia N."/>
            <person name="Wang J."/>
            <person name="Shi W."/>
            <person name="Du L."/>
            <person name="Sun Y."/>
            <person name="Zhan W."/>
            <person name="Jiang J.F."/>
            <person name="Wang Q."/>
            <person name="Zhang B."/>
            <person name="Ji P."/>
            <person name="Bell-Sakyi L."/>
            <person name="Cui X.M."/>
            <person name="Yuan T.T."/>
            <person name="Jiang B.G."/>
            <person name="Yang W.F."/>
            <person name="Lam T.T."/>
            <person name="Chang Q.C."/>
            <person name="Ding S.J."/>
            <person name="Wang X.J."/>
            <person name="Zhu J.G."/>
            <person name="Ruan X.D."/>
            <person name="Zhao L."/>
            <person name="Wei J.T."/>
            <person name="Ye R.Z."/>
            <person name="Que T.C."/>
            <person name="Du C.H."/>
            <person name="Zhou Y.H."/>
            <person name="Cheng J.X."/>
            <person name="Dai P.F."/>
            <person name="Guo W.B."/>
            <person name="Han X.H."/>
            <person name="Huang E.J."/>
            <person name="Li L.F."/>
            <person name="Wei W."/>
            <person name="Gao Y.C."/>
            <person name="Liu J.Z."/>
            <person name="Shao H.Z."/>
            <person name="Wang X."/>
            <person name="Wang C.C."/>
            <person name="Yang T.C."/>
            <person name="Huo Q.B."/>
            <person name="Li W."/>
            <person name="Chen H.Y."/>
            <person name="Chen S.E."/>
            <person name="Zhou L.G."/>
            <person name="Ni X.B."/>
            <person name="Tian J.H."/>
            <person name="Sheng Y."/>
            <person name="Liu T."/>
            <person name="Pan Y.S."/>
            <person name="Xia L.Y."/>
            <person name="Li J."/>
            <person name="Zhao F."/>
            <person name="Cao W.C."/>
        </authorList>
    </citation>
    <scope>NUCLEOTIDE SEQUENCE [LARGE SCALE GENOMIC DNA]</scope>
    <source>
        <strain evidence="2">HaeL-2018</strain>
    </source>
</reference>
<dbReference type="Proteomes" id="UP000821853">
    <property type="component" value="Chromosome 1"/>
</dbReference>
<protein>
    <submittedName>
        <fullName evidence="2">Uncharacterized protein</fullName>
    </submittedName>
</protein>